<organism evidence="1 2">
    <name type="scientific">Bacteroides uniformis (strain ATCC 8492 / DSM 6597 / CCUG 4942 / CIP 103695 / JCM 5828 / KCTC 5204 / NCTC 13054 / VPI 0061)</name>
    <dbReference type="NCBI Taxonomy" id="411479"/>
    <lineage>
        <taxon>Bacteria</taxon>
        <taxon>Pseudomonadati</taxon>
        <taxon>Bacteroidota</taxon>
        <taxon>Bacteroidia</taxon>
        <taxon>Bacteroidales</taxon>
        <taxon>Bacteroidaceae</taxon>
        <taxon>Bacteroides</taxon>
    </lineage>
</organism>
<proteinExistence type="predicted"/>
<sequence>MIIFICHAKDKEDIEQNCYTFVASNYKRQIDNRFVNQA</sequence>
<protein>
    <submittedName>
        <fullName evidence="1">Uncharacterized protein</fullName>
    </submittedName>
</protein>
<reference evidence="1" key="1">
    <citation type="submission" date="2007-06" db="EMBL/GenBank/DDBJ databases">
        <authorList>
            <person name="Fulton L."/>
            <person name="Clifton S."/>
            <person name="Fulton B."/>
            <person name="Xu J."/>
            <person name="Minx P."/>
            <person name="Pepin K.H."/>
            <person name="Johnson M."/>
            <person name="Thiruvilangam P."/>
            <person name="Bhonagiri V."/>
            <person name="Nash W.E."/>
            <person name="Mardis E.R."/>
            <person name="Wilson R.K."/>
        </authorList>
    </citation>
    <scope>NUCLEOTIDE SEQUENCE [LARGE SCALE GENOMIC DNA]</scope>
    <source>
        <strain evidence="1">ATCC 8492</strain>
    </source>
</reference>
<keyword evidence="2" id="KW-1185">Reference proteome</keyword>
<dbReference type="Proteomes" id="UP000004110">
    <property type="component" value="Unassembled WGS sequence"/>
</dbReference>
<evidence type="ECO:0000313" key="1">
    <source>
        <dbReference type="EMBL" id="EDO55241.1"/>
    </source>
</evidence>
<dbReference type="EMBL" id="AAYH02000039">
    <property type="protein sequence ID" value="EDO55241.1"/>
    <property type="molecule type" value="Genomic_DNA"/>
</dbReference>
<accession>A0ABC9NF90</accession>
<comment type="caution">
    <text evidence="1">The sequence shown here is derived from an EMBL/GenBank/DDBJ whole genome shotgun (WGS) entry which is preliminary data.</text>
</comment>
<gene>
    <name evidence="1" type="ORF">BACUNI_01331</name>
</gene>
<name>A0ABC9NF90_BACUC</name>
<reference evidence="1" key="2">
    <citation type="submission" date="2013-11" db="EMBL/GenBank/DDBJ databases">
        <title>Draft genome sequence of Bacteroides uniformis (ATCC 8492).</title>
        <authorList>
            <person name="Sudarsanam P."/>
            <person name="Ley R."/>
            <person name="Guruge J."/>
            <person name="Turnbaugh P.J."/>
            <person name="Mahowald M."/>
            <person name="Liep D."/>
            <person name="Gordon J."/>
        </authorList>
    </citation>
    <scope>NUCLEOTIDE SEQUENCE</scope>
    <source>
        <strain evidence="1">ATCC 8492</strain>
    </source>
</reference>
<dbReference type="AlphaFoldDB" id="A0ABC9NF90"/>
<evidence type="ECO:0000313" key="2">
    <source>
        <dbReference type="Proteomes" id="UP000004110"/>
    </source>
</evidence>